<dbReference type="Proteomes" id="UP000193090">
    <property type="component" value="Unassembled WGS sequence"/>
</dbReference>
<dbReference type="CDD" id="cd02440">
    <property type="entry name" value="AdoMet_MTases"/>
    <property type="match status" value="1"/>
</dbReference>
<sequence>MTAGVTPVPADDRLVALLDRRHRDRVEVADRGYLDTLIDGSPPVHTVSQRLMRTRFYSAGYQLLRPLGFRVASGLKAPGRDGDRMQVADWMRLRADSTVLDIGCGPGNFTGWFGGRVTRGLAVGVDASEPMLRRAVADNSGPTTAYLRGDAENLPFADEVADAVSCLAALYLINRPFQAISEMARVLKPGGRIVLLTTLRPGGVRGGLSGSVLGVATGMRWFDRAEITDYVSELGFVDVIQRVEGVAQTVVATKQ</sequence>
<feature type="domain" description="Methyltransferase type 11" evidence="1">
    <location>
        <begin position="100"/>
        <end position="195"/>
    </location>
</feature>
<evidence type="ECO:0000313" key="3">
    <source>
        <dbReference type="Proteomes" id="UP000193090"/>
    </source>
</evidence>
<gene>
    <name evidence="2" type="ORF">AWC30_06440</name>
</gene>
<dbReference type="InterPro" id="IPR029063">
    <property type="entry name" value="SAM-dependent_MTases_sf"/>
</dbReference>
<protein>
    <submittedName>
        <fullName evidence="2">Methyltransferase</fullName>
    </submittedName>
</protein>
<dbReference type="GO" id="GO:0008757">
    <property type="term" value="F:S-adenosylmethionine-dependent methyltransferase activity"/>
    <property type="evidence" value="ECO:0007669"/>
    <property type="project" value="InterPro"/>
</dbReference>
<dbReference type="Gene3D" id="3.40.50.150">
    <property type="entry name" value="Vaccinia Virus protein VP39"/>
    <property type="match status" value="1"/>
</dbReference>
<evidence type="ECO:0000313" key="2">
    <source>
        <dbReference type="EMBL" id="ORX06055.1"/>
    </source>
</evidence>
<dbReference type="EMBL" id="LQPZ01000016">
    <property type="protein sequence ID" value="ORX06055.1"/>
    <property type="molecule type" value="Genomic_DNA"/>
</dbReference>
<name>A0A1X2ELN5_9MYCO</name>
<dbReference type="PANTHER" id="PTHR43591">
    <property type="entry name" value="METHYLTRANSFERASE"/>
    <property type="match status" value="1"/>
</dbReference>
<keyword evidence="2" id="KW-0808">Transferase</keyword>
<comment type="caution">
    <text evidence="2">The sequence shown here is derived from an EMBL/GenBank/DDBJ whole genome shotgun (WGS) entry which is preliminary data.</text>
</comment>
<keyword evidence="3" id="KW-1185">Reference proteome</keyword>
<dbReference type="PANTHER" id="PTHR43591:SF24">
    <property type="entry name" value="2-METHOXY-6-POLYPRENYL-1,4-BENZOQUINOL METHYLASE, MITOCHONDRIAL"/>
    <property type="match status" value="1"/>
</dbReference>
<dbReference type="STRING" id="1798.AWC30_06440"/>
<proteinExistence type="predicted"/>
<dbReference type="RefSeq" id="WP_085109320.1">
    <property type="nucleotide sequence ID" value="NZ_JACKSN010000030.1"/>
</dbReference>
<organism evidence="2 3">
    <name type="scientific">Mycolicibacillus trivialis</name>
    <dbReference type="NCBI Taxonomy" id="1798"/>
    <lineage>
        <taxon>Bacteria</taxon>
        <taxon>Bacillati</taxon>
        <taxon>Actinomycetota</taxon>
        <taxon>Actinomycetes</taxon>
        <taxon>Mycobacteriales</taxon>
        <taxon>Mycobacteriaceae</taxon>
        <taxon>Mycolicibacillus</taxon>
    </lineage>
</organism>
<reference evidence="2 3" key="1">
    <citation type="submission" date="2016-01" db="EMBL/GenBank/DDBJ databases">
        <title>The new phylogeny of the genus Mycobacterium.</title>
        <authorList>
            <person name="Tarcisio F."/>
            <person name="Conor M."/>
            <person name="Antonella G."/>
            <person name="Elisabetta G."/>
            <person name="Giulia F.S."/>
            <person name="Sara T."/>
            <person name="Anna F."/>
            <person name="Clotilde B."/>
            <person name="Roberto B."/>
            <person name="Veronica D.S."/>
            <person name="Fabio R."/>
            <person name="Monica P."/>
            <person name="Olivier J."/>
            <person name="Enrico T."/>
            <person name="Nicola S."/>
        </authorList>
    </citation>
    <scope>NUCLEOTIDE SEQUENCE [LARGE SCALE GENOMIC DNA]</scope>
    <source>
        <strain evidence="2 3">DSM 44153</strain>
    </source>
</reference>
<keyword evidence="2" id="KW-0489">Methyltransferase</keyword>
<dbReference type="SUPFAM" id="SSF53335">
    <property type="entry name" value="S-adenosyl-L-methionine-dependent methyltransferases"/>
    <property type="match status" value="1"/>
</dbReference>
<dbReference type="InterPro" id="IPR013216">
    <property type="entry name" value="Methyltransf_11"/>
</dbReference>
<evidence type="ECO:0000259" key="1">
    <source>
        <dbReference type="Pfam" id="PF08241"/>
    </source>
</evidence>
<accession>A0A1X2ELN5</accession>
<dbReference type="Pfam" id="PF08241">
    <property type="entry name" value="Methyltransf_11"/>
    <property type="match status" value="1"/>
</dbReference>
<dbReference type="AlphaFoldDB" id="A0A1X2ELN5"/>
<dbReference type="GO" id="GO:0032259">
    <property type="term" value="P:methylation"/>
    <property type="evidence" value="ECO:0007669"/>
    <property type="project" value="UniProtKB-KW"/>
</dbReference>